<keyword evidence="1" id="KW-0378">Hydrolase</keyword>
<dbReference type="CDD" id="cd02696">
    <property type="entry name" value="MurNAc-LAA"/>
    <property type="match status" value="1"/>
</dbReference>
<dbReference type="Gene3D" id="3.40.630.40">
    <property type="entry name" value="Zn-dependent exopeptidases"/>
    <property type="match status" value="1"/>
</dbReference>
<name>A0A7V3RFL5_9BACT</name>
<dbReference type="InterPro" id="IPR002508">
    <property type="entry name" value="MurNAc-LAA_cat"/>
</dbReference>
<evidence type="ECO:0000256" key="1">
    <source>
        <dbReference type="ARBA" id="ARBA00022801"/>
    </source>
</evidence>
<organism evidence="3">
    <name type="scientific">Mesoaciditoga lauensis</name>
    <dbReference type="NCBI Taxonomy" id="1495039"/>
    <lineage>
        <taxon>Bacteria</taxon>
        <taxon>Thermotogati</taxon>
        <taxon>Thermotogota</taxon>
        <taxon>Thermotogae</taxon>
        <taxon>Mesoaciditogales</taxon>
        <taxon>Mesoaciditogaceae</taxon>
        <taxon>Mesoaciditoga</taxon>
    </lineage>
</organism>
<dbReference type="AlphaFoldDB" id="A0A7V3RFL5"/>
<dbReference type="EMBL" id="DTPE01000239">
    <property type="protein sequence ID" value="HGE75682.1"/>
    <property type="molecule type" value="Genomic_DNA"/>
</dbReference>
<protein>
    <submittedName>
        <fullName evidence="3">N-acetylmuramoyl-L-alanine amidase</fullName>
    </submittedName>
</protein>
<feature type="domain" description="MurNAc-LAA" evidence="2">
    <location>
        <begin position="96"/>
        <end position="205"/>
    </location>
</feature>
<dbReference type="GO" id="GO:0008745">
    <property type="term" value="F:N-acetylmuramoyl-L-alanine amidase activity"/>
    <property type="evidence" value="ECO:0007669"/>
    <property type="project" value="InterPro"/>
</dbReference>
<dbReference type="GO" id="GO:0009253">
    <property type="term" value="P:peptidoglycan catabolic process"/>
    <property type="evidence" value="ECO:0007669"/>
    <property type="project" value="InterPro"/>
</dbReference>
<dbReference type="PANTHER" id="PTHR30404:SF0">
    <property type="entry name" value="N-ACETYLMURAMOYL-L-ALANINE AMIDASE AMIC"/>
    <property type="match status" value="1"/>
</dbReference>
<reference evidence="3" key="1">
    <citation type="journal article" date="2020" name="mSystems">
        <title>Genome- and Community-Level Interaction Insights into Carbon Utilization and Element Cycling Functions of Hydrothermarchaeota in Hydrothermal Sediment.</title>
        <authorList>
            <person name="Zhou Z."/>
            <person name="Liu Y."/>
            <person name="Xu W."/>
            <person name="Pan J."/>
            <person name="Luo Z.H."/>
            <person name="Li M."/>
        </authorList>
    </citation>
    <scope>NUCLEOTIDE SEQUENCE [LARGE SCALE GENOMIC DNA]</scope>
    <source>
        <strain evidence="3">SpSt-966</strain>
    </source>
</reference>
<dbReference type="SMART" id="SM00646">
    <property type="entry name" value="Ami_3"/>
    <property type="match status" value="1"/>
</dbReference>
<dbReference type="InterPro" id="IPR050695">
    <property type="entry name" value="N-acetylmuramoyl_amidase_3"/>
</dbReference>
<gene>
    <name evidence="3" type="ORF">ENX73_06110</name>
</gene>
<dbReference type="SUPFAM" id="SSF53187">
    <property type="entry name" value="Zn-dependent exopeptidases"/>
    <property type="match status" value="1"/>
</dbReference>
<sequence length="214" mass="23579">MKRTILILIVLIVTLSLISISAQTQLNVDKVLAGKIVVLDPINGGSDPGAIGPTGLLEKDINLKVALDLAELLKLQGATVILTRATDVYIPLMKRIEIANQANADLFVSMAHNSIQGAPDVDRPQVFYWSTSDSSKLAAKIFLEEFQKFFGTNGNLIREQFTVLTYAQVPAVVVEPCFLSNPQREVWLESSSNLWREATIYDIAILKYFNEVGS</sequence>
<evidence type="ECO:0000313" key="3">
    <source>
        <dbReference type="EMBL" id="HGE75682.1"/>
    </source>
</evidence>
<dbReference type="Pfam" id="PF01520">
    <property type="entry name" value="Amidase_3"/>
    <property type="match status" value="1"/>
</dbReference>
<dbReference type="PANTHER" id="PTHR30404">
    <property type="entry name" value="N-ACETYLMURAMOYL-L-ALANINE AMIDASE"/>
    <property type="match status" value="1"/>
</dbReference>
<comment type="caution">
    <text evidence="3">The sequence shown here is derived from an EMBL/GenBank/DDBJ whole genome shotgun (WGS) entry which is preliminary data.</text>
</comment>
<evidence type="ECO:0000259" key="2">
    <source>
        <dbReference type="SMART" id="SM00646"/>
    </source>
</evidence>
<dbReference type="GO" id="GO:0030288">
    <property type="term" value="C:outer membrane-bounded periplasmic space"/>
    <property type="evidence" value="ECO:0007669"/>
    <property type="project" value="TreeGrafter"/>
</dbReference>
<accession>A0A7V3RFL5</accession>
<proteinExistence type="predicted"/>